<evidence type="ECO:0000313" key="4">
    <source>
        <dbReference type="Proteomes" id="UP001610563"/>
    </source>
</evidence>
<name>A0ABR4FJ98_9EURO</name>
<dbReference type="CDD" id="cd09917">
    <property type="entry name" value="F-box_SF"/>
    <property type="match status" value="1"/>
</dbReference>
<sequence>MAGPITLLDLPNEIHQLIAQCLDFPSLIQLKRVCRHFHALIPQLSVSQMLEVEVSDFGWEKGLYTCRDCLRLRPRARFADNMIRRKKAKFGVDAGKRFCVDCGINPRQGTTRYTRGSHVVIQGEPYVICRSCGIFREAAIEKGRSMSECQRCWSYLRAMEQRAEENRAREVRARLRAEQRAERASRRARRRELWGSSGSEDSEDGVPPSPTWSEIQMEIIQSEADSYMNSPKPGSE</sequence>
<evidence type="ECO:0000259" key="2">
    <source>
        <dbReference type="PROSITE" id="PS50181"/>
    </source>
</evidence>
<protein>
    <recommendedName>
        <fullName evidence="2">F-box domain-containing protein</fullName>
    </recommendedName>
</protein>
<evidence type="ECO:0000256" key="1">
    <source>
        <dbReference type="SAM" id="MobiDB-lite"/>
    </source>
</evidence>
<proteinExistence type="predicted"/>
<dbReference type="InterPro" id="IPR001810">
    <property type="entry name" value="F-box_dom"/>
</dbReference>
<dbReference type="Proteomes" id="UP001610563">
    <property type="component" value="Unassembled WGS sequence"/>
</dbReference>
<keyword evidence="4" id="KW-1185">Reference proteome</keyword>
<dbReference type="EMBL" id="JBFTWV010000246">
    <property type="protein sequence ID" value="KAL2783322.1"/>
    <property type="molecule type" value="Genomic_DNA"/>
</dbReference>
<dbReference type="Gene3D" id="1.20.1280.50">
    <property type="match status" value="1"/>
</dbReference>
<feature type="domain" description="F-box" evidence="2">
    <location>
        <begin position="4"/>
        <end position="50"/>
    </location>
</feature>
<evidence type="ECO:0000313" key="3">
    <source>
        <dbReference type="EMBL" id="KAL2783322.1"/>
    </source>
</evidence>
<dbReference type="InterPro" id="IPR036047">
    <property type="entry name" value="F-box-like_dom_sf"/>
</dbReference>
<comment type="caution">
    <text evidence="3">The sequence shown here is derived from an EMBL/GenBank/DDBJ whole genome shotgun (WGS) entry which is preliminary data.</text>
</comment>
<reference evidence="3 4" key="1">
    <citation type="submission" date="2024-07" db="EMBL/GenBank/DDBJ databases">
        <title>Section-level genome sequencing and comparative genomics of Aspergillus sections Usti and Cavernicolus.</title>
        <authorList>
            <consortium name="Lawrence Berkeley National Laboratory"/>
            <person name="Nybo J.L."/>
            <person name="Vesth T.C."/>
            <person name="Theobald S."/>
            <person name="Frisvad J.C."/>
            <person name="Larsen T.O."/>
            <person name="Kjaerboelling I."/>
            <person name="Rothschild-Mancinelli K."/>
            <person name="Lyhne E.K."/>
            <person name="Kogle M.E."/>
            <person name="Barry K."/>
            <person name="Clum A."/>
            <person name="Na H."/>
            <person name="Ledsgaard L."/>
            <person name="Lin J."/>
            <person name="Lipzen A."/>
            <person name="Kuo A."/>
            <person name="Riley R."/>
            <person name="Mondo S."/>
            <person name="Labutti K."/>
            <person name="Haridas S."/>
            <person name="Pangalinan J."/>
            <person name="Salamov A.A."/>
            <person name="Simmons B.A."/>
            <person name="Magnuson J.K."/>
            <person name="Chen J."/>
            <person name="Drula E."/>
            <person name="Henrissat B."/>
            <person name="Wiebenga A."/>
            <person name="Lubbers R.J."/>
            <person name="Gomes A.C."/>
            <person name="Makela M.R."/>
            <person name="Stajich J."/>
            <person name="Grigoriev I.V."/>
            <person name="Mortensen U.H."/>
            <person name="De Vries R.P."/>
            <person name="Baker S.E."/>
            <person name="Andersen M.R."/>
        </authorList>
    </citation>
    <scope>NUCLEOTIDE SEQUENCE [LARGE SCALE GENOMIC DNA]</scope>
    <source>
        <strain evidence="3 4">CBS 209.92</strain>
    </source>
</reference>
<gene>
    <name evidence="3" type="ORF">BJX66DRAFT_318743</name>
</gene>
<organism evidence="3 4">
    <name type="scientific">Aspergillus keveii</name>
    <dbReference type="NCBI Taxonomy" id="714993"/>
    <lineage>
        <taxon>Eukaryota</taxon>
        <taxon>Fungi</taxon>
        <taxon>Dikarya</taxon>
        <taxon>Ascomycota</taxon>
        <taxon>Pezizomycotina</taxon>
        <taxon>Eurotiomycetes</taxon>
        <taxon>Eurotiomycetidae</taxon>
        <taxon>Eurotiales</taxon>
        <taxon>Aspergillaceae</taxon>
        <taxon>Aspergillus</taxon>
        <taxon>Aspergillus subgen. Nidulantes</taxon>
    </lineage>
</organism>
<accession>A0ABR4FJ98</accession>
<feature type="region of interest" description="Disordered" evidence="1">
    <location>
        <begin position="179"/>
        <end position="236"/>
    </location>
</feature>
<dbReference type="PROSITE" id="PS50181">
    <property type="entry name" value="FBOX"/>
    <property type="match status" value="1"/>
</dbReference>
<dbReference type="SUPFAM" id="SSF81383">
    <property type="entry name" value="F-box domain"/>
    <property type="match status" value="1"/>
</dbReference>
<dbReference type="Pfam" id="PF12937">
    <property type="entry name" value="F-box-like"/>
    <property type="match status" value="1"/>
</dbReference>